<dbReference type="Gene3D" id="3.30.70.270">
    <property type="match status" value="1"/>
</dbReference>
<dbReference type="InterPro" id="IPR001633">
    <property type="entry name" value="EAL_dom"/>
</dbReference>
<dbReference type="InterPro" id="IPR001610">
    <property type="entry name" value="PAC"/>
</dbReference>
<evidence type="ECO:0000313" key="6">
    <source>
        <dbReference type="Proteomes" id="UP001290455"/>
    </source>
</evidence>
<gene>
    <name evidence="5" type="ORF">SM124_05645</name>
</gene>
<dbReference type="SMART" id="SM00052">
    <property type="entry name" value="EAL"/>
    <property type="match status" value="1"/>
</dbReference>
<proteinExistence type="predicted"/>
<dbReference type="PROSITE" id="PS50112">
    <property type="entry name" value="PAS"/>
    <property type="match status" value="1"/>
</dbReference>
<accession>A0ABU5IVR1</accession>
<dbReference type="PANTHER" id="PTHR44757:SF2">
    <property type="entry name" value="BIOFILM ARCHITECTURE MAINTENANCE PROTEIN MBAA"/>
    <property type="match status" value="1"/>
</dbReference>
<reference evidence="5 6" key="1">
    <citation type="submission" date="2023-11" db="EMBL/GenBank/DDBJ databases">
        <title>Bacillus jintuensis, isolated from a mudflat on the Beibu Gulf coast.</title>
        <authorList>
            <person name="Li M."/>
        </authorList>
    </citation>
    <scope>NUCLEOTIDE SEQUENCE [LARGE SCALE GENOMIC DNA]</scope>
    <source>
        <strain evidence="5 6">31A1R</strain>
    </source>
</reference>
<dbReference type="SMART" id="SM00091">
    <property type="entry name" value="PAS"/>
    <property type="match status" value="1"/>
</dbReference>
<feature type="domain" description="GGDEF" evidence="4">
    <location>
        <begin position="318"/>
        <end position="452"/>
    </location>
</feature>
<feature type="domain" description="PAC" evidence="2">
    <location>
        <begin position="110"/>
        <end position="162"/>
    </location>
</feature>
<dbReference type="InterPro" id="IPR000700">
    <property type="entry name" value="PAS-assoc_C"/>
</dbReference>
<dbReference type="SUPFAM" id="SSF55073">
    <property type="entry name" value="Nucleotide cyclase"/>
    <property type="match status" value="1"/>
</dbReference>
<dbReference type="RefSeq" id="WP_322445531.1">
    <property type="nucleotide sequence ID" value="NZ_JAXOFX010000003.1"/>
</dbReference>
<evidence type="ECO:0000259" key="3">
    <source>
        <dbReference type="PROSITE" id="PS50883"/>
    </source>
</evidence>
<evidence type="ECO:0000259" key="2">
    <source>
        <dbReference type="PROSITE" id="PS50113"/>
    </source>
</evidence>
<dbReference type="Pfam" id="PF00990">
    <property type="entry name" value="GGDEF"/>
    <property type="match status" value="1"/>
</dbReference>
<evidence type="ECO:0000259" key="4">
    <source>
        <dbReference type="PROSITE" id="PS50887"/>
    </source>
</evidence>
<feature type="domain" description="PAS" evidence="1">
    <location>
        <begin position="38"/>
        <end position="83"/>
    </location>
</feature>
<dbReference type="CDD" id="cd00130">
    <property type="entry name" value="PAS"/>
    <property type="match status" value="1"/>
</dbReference>
<sequence>MDNVIEMFHVDASIDSLMDQIGELQGSQKDELISVLKSFANLKQAIDTSIIIAATNTRGDILYANDKFCEISNYERSELIGKNHRILNSGYHDKSFFKQMWSEISKGNVWEGEIKNKKKDGTFYWVKTTIVPVKGEDGKPSSYISLRTDITEGKQAQEELVTALQNDFTQVVNSMNSLIYKVIINQEGQFVYKQVAGKLANQLGLNNETLENKLPKDIFSTDISTLLDQKFKSAFLGQPESYSYRFNNRQLLTHLSPVYRDGEVHEIIGCTNDITELHQAQEEIKFLAYHDILTNLPNRRKFNEDIHELIVKSNENGQKFALLYLDLNQFKKINDAFGHNVGDSLLRAVSVRLQESIGTEGEIYKFSGDDFIIVFRNVLNPSFISDKAKNIVSIFSHAFSLSNSMDVVTSSSIGICMYPNHGENSDQLLKNADLAMNIAKQKGRNIFKWYETGMSKNEDEKLQIEHYLRKAIENNEFELYFQPKLNLFSNRINGVEALLRWNNPVLGMVPPDKFIPIAEETGFIIQIDEWVLEKACQQSKEWFLLDPDNPVSIAVNISPLHFRIPNFYYIVEKVLKETGLNPSLLEIEITENSIIENTEECIVCLEKLRTLGVSVSIDDFGTGYSSLNYLRKFPISSLKIDRSFIQEVSQNRENVAIVKAIMSLAQELKLKVVAEGIETYEALEILRSLGCDEIQGYLISKPLPVQEFQNMFSQRSPIL</sequence>
<dbReference type="SMART" id="SM00086">
    <property type="entry name" value="PAC"/>
    <property type="match status" value="2"/>
</dbReference>
<comment type="caution">
    <text evidence="5">The sequence shown here is derived from an EMBL/GenBank/DDBJ whole genome shotgun (WGS) entry which is preliminary data.</text>
</comment>
<evidence type="ECO:0000313" key="5">
    <source>
        <dbReference type="EMBL" id="MDZ5471224.1"/>
    </source>
</evidence>
<dbReference type="PROSITE" id="PS50883">
    <property type="entry name" value="EAL"/>
    <property type="match status" value="1"/>
</dbReference>
<dbReference type="PANTHER" id="PTHR44757">
    <property type="entry name" value="DIGUANYLATE CYCLASE DGCP"/>
    <property type="match status" value="1"/>
</dbReference>
<dbReference type="InterPro" id="IPR000014">
    <property type="entry name" value="PAS"/>
</dbReference>
<dbReference type="InterPro" id="IPR000160">
    <property type="entry name" value="GGDEF_dom"/>
</dbReference>
<dbReference type="SMART" id="SM00267">
    <property type="entry name" value="GGDEF"/>
    <property type="match status" value="1"/>
</dbReference>
<evidence type="ECO:0000259" key="1">
    <source>
        <dbReference type="PROSITE" id="PS50112"/>
    </source>
</evidence>
<protein>
    <submittedName>
        <fullName evidence="5">EAL domain-containing protein</fullName>
    </submittedName>
</protein>
<dbReference type="Pfam" id="PF13426">
    <property type="entry name" value="PAS_9"/>
    <property type="match status" value="1"/>
</dbReference>
<dbReference type="CDD" id="cd01949">
    <property type="entry name" value="GGDEF"/>
    <property type="match status" value="1"/>
</dbReference>
<dbReference type="CDD" id="cd01948">
    <property type="entry name" value="EAL"/>
    <property type="match status" value="1"/>
</dbReference>
<dbReference type="Gene3D" id="3.30.450.20">
    <property type="entry name" value="PAS domain"/>
    <property type="match status" value="2"/>
</dbReference>
<organism evidence="5 6">
    <name type="scientific">Robertmurraya mangrovi</name>
    <dbReference type="NCBI Taxonomy" id="3098077"/>
    <lineage>
        <taxon>Bacteria</taxon>
        <taxon>Bacillati</taxon>
        <taxon>Bacillota</taxon>
        <taxon>Bacilli</taxon>
        <taxon>Bacillales</taxon>
        <taxon>Bacillaceae</taxon>
        <taxon>Robertmurraya</taxon>
    </lineage>
</organism>
<dbReference type="SUPFAM" id="SSF55785">
    <property type="entry name" value="PYP-like sensor domain (PAS domain)"/>
    <property type="match status" value="2"/>
</dbReference>
<dbReference type="SUPFAM" id="SSF141868">
    <property type="entry name" value="EAL domain-like"/>
    <property type="match status" value="1"/>
</dbReference>
<name>A0ABU5IVR1_9BACI</name>
<dbReference type="NCBIfam" id="TIGR00254">
    <property type="entry name" value="GGDEF"/>
    <property type="match status" value="1"/>
</dbReference>
<dbReference type="InterPro" id="IPR029787">
    <property type="entry name" value="Nucleotide_cyclase"/>
</dbReference>
<dbReference type="Proteomes" id="UP001290455">
    <property type="component" value="Unassembled WGS sequence"/>
</dbReference>
<dbReference type="Pfam" id="PF00563">
    <property type="entry name" value="EAL"/>
    <property type="match status" value="1"/>
</dbReference>
<feature type="domain" description="EAL" evidence="3">
    <location>
        <begin position="461"/>
        <end position="716"/>
    </location>
</feature>
<keyword evidence="6" id="KW-1185">Reference proteome</keyword>
<dbReference type="EMBL" id="JAXOFX010000003">
    <property type="protein sequence ID" value="MDZ5471224.1"/>
    <property type="molecule type" value="Genomic_DNA"/>
</dbReference>
<dbReference type="NCBIfam" id="TIGR00229">
    <property type="entry name" value="sensory_box"/>
    <property type="match status" value="2"/>
</dbReference>
<dbReference type="PROSITE" id="PS50113">
    <property type="entry name" value="PAC"/>
    <property type="match status" value="1"/>
</dbReference>
<dbReference type="InterPro" id="IPR043128">
    <property type="entry name" value="Rev_trsase/Diguanyl_cyclase"/>
</dbReference>
<dbReference type="Gene3D" id="3.20.20.450">
    <property type="entry name" value="EAL domain"/>
    <property type="match status" value="1"/>
</dbReference>
<dbReference type="InterPro" id="IPR035919">
    <property type="entry name" value="EAL_sf"/>
</dbReference>
<dbReference type="InterPro" id="IPR052155">
    <property type="entry name" value="Biofilm_reg_signaling"/>
</dbReference>
<dbReference type="InterPro" id="IPR035965">
    <property type="entry name" value="PAS-like_dom_sf"/>
</dbReference>
<dbReference type="PROSITE" id="PS50887">
    <property type="entry name" value="GGDEF"/>
    <property type="match status" value="1"/>
</dbReference>